<dbReference type="SUPFAM" id="SSF52058">
    <property type="entry name" value="L domain-like"/>
    <property type="match status" value="1"/>
</dbReference>
<reference evidence="3" key="1">
    <citation type="submission" date="2023-07" db="EMBL/GenBank/DDBJ databases">
        <title>draft genome sequence of fig (Ficus carica).</title>
        <authorList>
            <person name="Takahashi T."/>
            <person name="Nishimura K."/>
        </authorList>
    </citation>
    <scope>NUCLEOTIDE SEQUENCE</scope>
</reference>
<comment type="caution">
    <text evidence="3">The sequence shown here is derived from an EMBL/GenBank/DDBJ whole genome shotgun (WGS) entry which is preliminary data.</text>
</comment>
<evidence type="ECO:0000313" key="3">
    <source>
        <dbReference type="EMBL" id="GMN20754.1"/>
    </source>
</evidence>
<accession>A0AA88CWY4</accession>
<gene>
    <name evidence="3" type="ORF">TIFTF001_050069</name>
</gene>
<organism evidence="3 4">
    <name type="scientific">Ficus carica</name>
    <name type="common">Common fig</name>
    <dbReference type="NCBI Taxonomy" id="3494"/>
    <lineage>
        <taxon>Eukaryota</taxon>
        <taxon>Viridiplantae</taxon>
        <taxon>Streptophyta</taxon>
        <taxon>Embryophyta</taxon>
        <taxon>Tracheophyta</taxon>
        <taxon>Spermatophyta</taxon>
        <taxon>Magnoliopsida</taxon>
        <taxon>eudicotyledons</taxon>
        <taxon>Gunneridae</taxon>
        <taxon>Pentapetalae</taxon>
        <taxon>rosids</taxon>
        <taxon>fabids</taxon>
        <taxon>Rosales</taxon>
        <taxon>Moraceae</taxon>
        <taxon>Ficeae</taxon>
        <taxon>Ficus</taxon>
    </lineage>
</organism>
<protein>
    <recommendedName>
        <fullName evidence="2">Disease resistance R13L4/SHOC-2-like LRR domain-containing protein</fullName>
    </recommendedName>
</protein>
<dbReference type="Gene3D" id="3.80.10.10">
    <property type="entry name" value="Ribonuclease Inhibitor"/>
    <property type="match status" value="1"/>
</dbReference>
<name>A0AA88CWY4_FICCA</name>
<dbReference type="EMBL" id="BTGU01007747">
    <property type="protein sequence ID" value="GMN20754.1"/>
    <property type="molecule type" value="Genomic_DNA"/>
</dbReference>
<keyword evidence="1" id="KW-0677">Repeat</keyword>
<dbReference type="InterPro" id="IPR032675">
    <property type="entry name" value="LRR_dom_sf"/>
</dbReference>
<dbReference type="Pfam" id="PF23598">
    <property type="entry name" value="LRR_14"/>
    <property type="match status" value="1"/>
</dbReference>
<dbReference type="AlphaFoldDB" id="A0AA88CWY4"/>
<evidence type="ECO:0000259" key="2">
    <source>
        <dbReference type="Pfam" id="PF23598"/>
    </source>
</evidence>
<feature type="domain" description="Disease resistance R13L4/SHOC-2-like LRR" evidence="2">
    <location>
        <begin position="3"/>
        <end position="135"/>
    </location>
</feature>
<dbReference type="PANTHER" id="PTHR15140">
    <property type="entry name" value="TUBULIN-SPECIFIC CHAPERONE E"/>
    <property type="match status" value="1"/>
</dbReference>
<dbReference type="Proteomes" id="UP001187192">
    <property type="component" value="Unassembled WGS sequence"/>
</dbReference>
<proteinExistence type="predicted"/>
<evidence type="ECO:0000256" key="1">
    <source>
        <dbReference type="ARBA" id="ARBA00022737"/>
    </source>
</evidence>
<keyword evidence="4" id="KW-1185">Reference proteome</keyword>
<dbReference type="PANTHER" id="PTHR15140:SF6">
    <property type="entry name" value="TUBULIN-SPECIFIC CHAPERONE COFACTOR E-LIKE PROTEIN"/>
    <property type="match status" value="1"/>
</dbReference>
<evidence type="ECO:0000313" key="4">
    <source>
        <dbReference type="Proteomes" id="UP001187192"/>
    </source>
</evidence>
<dbReference type="InterPro" id="IPR055414">
    <property type="entry name" value="LRR_R13L4/SHOC2-like"/>
</dbReference>
<sequence>MSSPPKFLRNINLVGRQKKLPEWFTHLQSTLVKLRLQYSMLEDDPLEVLQNMHNLLHLQISNNAYVGEQLCFKDGMFPKLKKLHLIHLSRLRSLITEETALPMLEELWVGPCPEMKDLPSGLQHLKKLKTLVFNLFTLEFIFFQDFQTVSHVPLVGFIYKDVEGEIKWITLPDILSHQQEWIQEDEEEKEEATCGTTIHEKTDQQVIAFNLPL</sequence>